<dbReference type="Gene3D" id="3.40.190.10">
    <property type="entry name" value="Periplasmic binding protein-like II"/>
    <property type="match status" value="2"/>
</dbReference>
<keyword evidence="4" id="KW-1185">Reference proteome</keyword>
<dbReference type="SUPFAM" id="SSF53850">
    <property type="entry name" value="Periplasmic binding protein-like II"/>
    <property type="match status" value="1"/>
</dbReference>
<evidence type="ECO:0000313" key="3">
    <source>
        <dbReference type="EMBL" id="MYN08543.1"/>
    </source>
</evidence>
<keyword evidence="1" id="KW-0732">Signal</keyword>
<dbReference type="InterPro" id="IPR001638">
    <property type="entry name" value="Solute-binding_3/MltF_N"/>
</dbReference>
<evidence type="ECO:0000313" key="4">
    <source>
        <dbReference type="Proteomes" id="UP000450676"/>
    </source>
</evidence>
<protein>
    <submittedName>
        <fullName evidence="3">Transporter substrate-binding domain-containing protein</fullName>
    </submittedName>
</protein>
<dbReference type="Pfam" id="PF00497">
    <property type="entry name" value="SBP_bac_3"/>
    <property type="match status" value="1"/>
</dbReference>
<dbReference type="PANTHER" id="PTHR38834">
    <property type="entry name" value="PERIPLASMIC SUBSTRATE BINDING PROTEIN FAMILY 3"/>
    <property type="match status" value="1"/>
</dbReference>
<evidence type="ECO:0000259" key="2">
    <source>
        <dbReference type="Pfam" id="PF00497"/>
    </source>
</evidence>
<feature type="signal peptide" evidence="1">
    <location>
        <begin position="1"/>
        <end position="17"/>
    </location>
</feature>
<dbReference type="AlphaFoldDB" id="A0A7X4HD13"/>
<evidence type="ECO:0000256" key="1">
    <source>
        <dbReference type="SAM" id="SignalP"/>
    </source>
</evidence>
<feature type="domain" description="Solute-binding protein family 3/N-terminal" evidence="2">
    <location>
        <begin position="28"/>
        <end position="239"/>
    </location>
</feature>
<comment type="caution">
    <text evidence="3">The sequence shown here is derived from an EMBL/GenBank/DDBJ whole genome shotgun (WGS) entry which is preliminary data.</text>
</comment>
<dbReference type="PANTHER" id="PTHR38834:SF3">
    <property type="entry name" value="SOLUTE-BINDING PROTEIN FAMILY 3_N-TERMINAL DOMAIN-CONTAINING PROTEIN"/>
    <property type="match status" value="1"/>
</dbReference>
<gene>
    <name evidence="3" type="ORF">GTP77_14470</name>
</gene>
<feature type="chain" id="PRO_5031496889" evidence="1">
    <location>
        <begin position="18"/>
        <end position="245"/>
    </location>
</feature>
<reference evidence="3 4" key="1">
    <citation type="submission" date="2019-12" db="EMBL/GenBank/DDBJ databases">
        <title>Novel species isolated from a subtropical stream in China.</title>
        <authorList>
            <person name="Lu H."/>
        </authorList>
    </citation>
    <scope>NUCLEOTIDE SEQUENCE [LARGE SCALE GENOMIC DNA]</scope>
    <source>
        <strain evidence="3 4">FT127W</strain>
    </source>
</reference>
<accession>A0A7X4HD13</accession>
<dbReference type="Proteomes" id="UP000450676">
    <property type="component" value="Unassembled WGS sequence"/>
</dbReference>
<name>A0A7X4HD13_9BURK</name>
<proteinExistence type="predicted"/>
<sequence>MRITLLAMFFSAAQAYAGPPETLFIAGEHSPPASWKEGELVTGRETDKVRELLARAGVPYQIDILPWKRAYTMAQRQPNTCVYSTSRTPEREQQFKWIGPTDEAEWVFIGRTDHSFPLRTLEDARPLRIGTYNGDARDEFLRARGFNVEPVQNDASNPKKLLLGRIDLWAIGMRAGSNVLAQFPAIERGELAPLLSFHKVKVYLACNPALPDALADKMNAALDSMRRDGTFIRLERKYTQLEKQK</sequence>
<dbReference type="EMBL" id="WWCU01000014">
    <property type="protein sequence ID" value="MYN08543.1"/>
    <property type="molecule type" value="Genomic_DNA"/>
</dbReference>
<organism evidence="3 4">
    <name type="scientific">Pseudoduganella aquatica</name>
    <dbReference type="NCBI Taxonomy" id="2660641"/>
    <lineage>
        <taxon>Bacteria</taxon>
        <taxon>Pseudomonadati</taxon>
        <taxon>Pseudomonadota</taxon>
        <taxon>Betaproteobacteria</taxon>
        <taxon>Burkholderiales</taxon>
        <taxon>Oxalobacteraceae</taxon>
        <taxon>Telluria group</taxon>
        <taxon>Pseudoduganella</taxon>
    </lineage>
</organism>